<gene>
    <name evidence="1" type="ORF">ACFS6J_05965</name>
</gene>
<comment type="caution">
    <text evidence="1">The sequence shown here is derived from an EMBL/GenBank/DDBJ whole genome shotgun (WGS) entry which is preliminary data.</text>
</comment>
<evidence type="ECO:0000313" key="1">
    <source>
        <dbReference type="EMBL" id="MFD2961319.1"/>
    </source>
</evidence>
<organism evidence="1 2">
    <name type="scientific">Olivibacter jilunii</name>
    <dbReference type="NCBI Taxonomy" id="985016"/>
    <lineage>
        <taxon>Bacteria</taxon>
        <taxon>Pseudomonadati</taxon>
        <taxon>Bacteroidota</taxon>
        <taxon>Sphingobacteriia</taxon>
        <taxon>Sphingobacteriales</taxon>
        <taxon>Sphingobacteriaceae</taxon>
        <taxon>Olivibacter</taxon>
    </lineage>
</organism>
<protein>
    <submittedName>
        <fullName evidence="1">Uncharacterized protein</fullName>
    </submittedName>
</protein>
<accession>A0ABW6AZA4</accession>
<sequence length="92" mass="10445">MKATSPSYYLGQRFTDAQARTFTIAGLHYEGASGIVLEYKTQEGYRLFADADVQSNVLVTVDILDEKDFRVFQKPASKMDELFKNKQLITIT</sequence>
<reference evidence="2" key="1">
    <citation type="journal article" date="2019" name="Int. J. Syst. Evol. Microbiol.">
        <title>The Global Catalogue of Microorganisms (GCM) 10K type strain sequencing project: providing services to taxonomists for standard genome sequencing and annotation.</title>
        <authorList>
            <consortium name="The Broad Institute Genomics Platform"/>
            <consortium name="The Broad Institute Genome Sequencing Center for Infectious Disease"/>
            <person name="Wu L."/>
            <person name="Ma J."/>
        </authorList>
    </citation>
    <scope>NUCLEOTIDE SEQUENCE [LARGE SCALE GENOMIC DNA]</scope>
    <source>
        <strain evidence="2">KCTC 23098</strain>
    </source>
</reference>
<evidence type="ECO:0000313" key="2">
    <source>
        <dbReference type="Proteomes" id="UP001597560"/>
    </source>
</evidence>
<proteinExistence type="predicted"/>
<keyword evidence="2" id="KW-1185">Reference proteome</keyword>
<dbReference type="EMBL" id="JBHUPA010000002">
    <property type="protein sequence ID" value="MFD2961319.1"/>
    <property type="molecule type" value="Genomic_DNA"/>
</dbReference>
<dbReference type="Proteomes" id="UP001597560">
    <property type="component" value="Unassembled WGS sequence"/>
</dbReference>
<name>A0ABW6AZA4_9SPHI</name>
<dbReference type="RefSeq" id="WP_377609431.1">
    <property type="nucleotide sequence ID" value="NZ_JBHUPA010000002.1"/>
</dbReference>